<dbReference type="Pfam" id="PF00933">
    <property type="entry name" value="Glyco_hydro_3"/>
    <property type="match status" value="1"/>
</dbReference>
<dbReference type="EMBL" id="BLAX01000001">
    <property type="protein sequence ID" value="GET33359.1"/>
    <property type="molecule type" value="Genomic_DNA"/>
</dbReference>
<dbReference type="InterPro" id="IPR002772">
    <property type="entry name" value="Glyco_hydro_3_C"/>
</dbReference>
<dbReference type="Proteomes" id="UP000391834">
    <property type="component" value="Unassembled WGS sequence"/>
</dbReference>
<evidence type="ECO:0000256" key="6">
    <source>
        <dbReference type="ARBA" id="ARBA00023295"/>
    </source>
</evidence>
<dbReference type="Gene3D" id="3.40.50.1700">
    <property type="entry name" value="Glycoside hydrolase family 3 C-terminal domain"/>
    <property type="match status" value="1"/>
</dbReference>
<dbReference type="PRINTS" id="PR00133">
    <property type="entry name" value="GLHYDRLASE3"/>
</dbReference>
<dbReference type="Gene3D" id="3.20.20.300">
    <property type="entry name" value="Glycoside hydrolase, family 3, N-terminal domain"/>
    <property type="match status" value="1"/>
</dbReference>
<comment type="similarity">
    <text evidence="2 7">Belongs to the glycosyl hydrolase 3 family.</text>
</comment>
<protein>
    <recommendedName>
        <fullName evidence="3">beta-glucosidase</fullName>
        <ecNumber evidence="3">3.2.1.21</ecNumber>
    </recommendedName>
</protein>
<dbReference type="InterPro" id="IPR036881">
    <property type="entry name" value="Glyco_hydro_3_C_sf"/>
</dbReference>
<dbReference type="SUPFAM" id="SSF51445">
    <property type="entry name" value="(Trans)glycosidases"/>
    <property type="match status" value="1"/>
</dbReference>
<dbReference type="InterPro" id="IPR036962">
    <property type="entry name" value="Glyco_hydro_3_N_sf"/>
</dbReference>
<evidence type="ECO:0000259" key="8">
    <source>
        <dbReference type="SMART" id="SM01217"/>
    </source>
</evidence>
<dbReference type="PANTHER" id="PTHR30620:SF16">
    <property type="entry name" value="LYSOSOMAL BETA GLUCOSIDASE"/>
    <property type="match status" value="1"/>
</dbReference>
<keyword evidence="4" id="KW-0732">Signal</keyword>
<dbReference type="Pfam" id="PF01915">
    <property type="entry name" value="Glyco_hydro_3_C"/>
    <property type="match status" value="1"/>
</dbReference>
<dbReference type="InterPro" id="IPR001764">
    <property type="entry name" value="Glyco_hydro_3_N"/>
</dbReference>
<dbReference type="GO" id="GO:0009251">
    <property type="term" value="P:glucan catabolic process"/>
    <property type="evidence" value="ECO:0007669"/>
    <property type="project" value="TreeGrafter"/>
</dbReference>
<evidence type="ECO:0000256" key="3">
    <source>
        <dbReference type="ARBA" id="ARBA00012744"/>
    </source>
</evidence>
<evidence type="ECO:0000256" key="5">
    <source>
        <dbReference type="ARBA" id="ARBA00022801"/>
    </source>
</evidence>
<gene>
    <name evidence="9" type="primary">xloA</name>
    <name evidence="9" type="ORF">PbJCM13498_22220</name>
</gene>
<evidence type="ECO:0000256" key="1">
    <source>
        <dbReference type="ARBA" id="ARBA00000448"/>
    </source>
</evidence>
<dbReference type="SMART" id="SM01217">
    <property type="entry name" value="Fn3_like"/>
    <property type="match status" value="1"/>
</dbReference>
<dbReference type="InterPro" id="IPR013783">
    <property type="entry name" value="Ig-like_fold"/>
</dbReference>
<dbReference type="AlphaFoldDB" id="A0A5M4AZP1"/>
<dbReference type="InterPro" id="IPR051915">
    <property type="entry name" value="Cellulose_Degrad_GH3"/>
</dbReference>
<accession>A0A5M4AZP1</accession>
<organism evidence="9 10">
    <name type="scientific">Prolixibacter bellariivorans</name>
    <dbReference type="NCBI Taxonomy" id="314319"/>
    <lineage>
        <taxon>Bacteria</taxon>
        <taxon>Pseudomonadati</taxon>
        <taxon>Bacteroidota</taxon>
        <taxon>Bacteroidia</taxon>
        <taxon>Marinilabiliales</taxon>
        <taxon>Prolixibacteraceae</taxon>
        <taxon>Prolixibacter</taxon>
    </lineage>
</organism>
<dbReference type="InterPro" id="IPR019800">
    <property type="entry name" value="Glyco_hydro_3_AS"/>
</dbReference>
<name>A0A5M4AZP1_9BACT</name>
<evidence type="ECO:0000313" key="9">
    <source>
        <dbReference type="EMBL" id="GET33359.1"/>
    </source>
</evidence>
<evidence type="ECO:0000256" key="2">
    <source>
        <dbReference type="ARBA" id="ARBA00005336"/>
    </source>
</evidence>
<reference evidence="9 10" key="1">
    <citation type="submission" date="2019-10" db="EMBL/GenBank/DDBJ databases">
        <title>Prolixibacter strains distinguished by the presence of nitrate reductase genes were adept at nitrate-dependent anaerobic corrosion of metallic iron and carbon steel.</title>
        <authorList>
            <person name="Iino T."/>
            <person name="Shono N."/>
            <person name="Ito K."/>
            <person name="Nakamura R."/>
            <person name="Sueoka K."/>
            <person name="Harayama S."/>
            <person name="Ohkuma M."/>
        </authorList>
    </citation>
    <scope>NUCLEOTIDE SEQUENCE [LARGE SCALE GENOMIC DNA]</scope>
    <source>
        <strain evidence="9 10">JCM 13498</strain>
    </source>
</reference>
<feature type="domain" description="Fibronectin type III-like" evidence="8">
    <location>
        <begin position="705"/>
        <end position="774"/>
    </location>
</feature>
<dbReference type="FunFam" id="2.60.40.10:FF:000495">
    <property type="entry name" value="Periplasmic beta-glucosidase"/>
    <property type="match status" value="1"/>
</dbReference>
<keyword evidence="5 7" id="KW-0378">Hydrolase</keyword>
<dbReference type="EC" id="3.2.1.21" evidence="3"/>
<dbReference type="FunFam" id="3.20.20.300:FF:000007">
    <property type="entry name" value="Lysosomal beta glucosidase"/>
    <property type="match status" value="1"/>
</dbReference>
<keyword evidence="10" id="KW-1185">Reference proteome</keyword>
<dbReference type="PANTHER" id="PTHR30620">
    <property type="entry name" value="PERIPLASMIC BETA-GLUCOSIDASE-RELATED"/>
    <property type="match status" value="1"/>
</dbReference>
<dbReference type="InterPro" id="IPR017853">
    <property type="entry name" value="GH"/>
</dbReference>
<dbReference type="Gene3D" id="2.60.40.10">
    <property type="entry name" value="Immunoglobulins"/>
    <property type="match status" value="1"/>
</dbReference>
<evidence type="ECO:0000256" key="4">
    <source>
        <dbReference type="ARBA" id="ARBA00022729"/>
    </source>
</evidence>
<dbReference type="InterPro" id="IPR026891">
    <property type="entry name" value="Fn3-like"/>
</dbReference>
<dbReference type="Pfam" id="PF14310">
    <property type="entry name" value="Fn3-like"/>
    <property type="match status" value="1"/>
</dbReference>
<sequence>MIQMLRVKMKWLGLLLLTGYLLTGVVRAEQYIPDAQRVDPRVEAKVDKLLSKMTLEEKVGQMCQVTLDVITKGPNQFSSDEPLQLDTSLVRKALVDYKVGSVLNTANNRARTPQKWNEIISQLQEVATKETRLGIPIIYGIDGIHGATYTAGATIFPQEIAMAATRNRTLVRKEAEVSAYETRACGIPWTFSPVLDLGIDPRWPRMWETFGEDPYLVAQMGYQMIKGYEGENNDIDNPVHVASCMKHFLGYSAAKSGKDRTPAWLPEIELRERHLVSFKKAINAGAHTVMINSGIINGVPVHASYDIITKLLKQELGFNGLVVTDWADIENLHNRDKVAKTQKEAVKMAINAGIDMSMVPYNFDFCNYLTELVKEGEVPMSRIDDAVRRILRVKYELGLFKTPVTRMADYPDFASKKFENDAYQAAAEAITLLRNNNHVLPLSAKARILVTGPNANSMRTLNGGWTYSWQGEKVDEFAGKYNTILEAVRNHAGDENVTYVPGVEYKMDGTYNEEQNVDIDAAVKAAANVDAIVLCLGENTYTEKPGDLNDLYISDNQTALAKALAATGKRVILVLNEGRPRLISKFADQMQAILQIYLPGNFGGEALADVLYGKVNPSGKLPYTYPRYPNSLVVYNHKPSEAQKKMEGMYNYEGDVVSQFPFGAGLSYTEFSYSDLKINKSELDGKDNFTISVTVKNTGDREGKETVQLYISDLYASITPDVKRLRGFEKVDLKPGEEKTVTFHLNTRDLTFVNHQLKYVVEKGKFVASVANLTASFSVKETQTFDR</sequence>
<evidence type="ECO:0000313" key="10">
    <source>
        <dbReference type="Proteomes" id="UP000391834"/>
    </source>
</evidence>
<dbReference type="GO" id="GO:0008422">
    <property type="term" value="F:beta-glucosidase activity"/>
    <property type="evidence" value="ECO:0007669"/>
    <property type="project" value="UniProtKB-EC"/>
</dbReference>
<comment type="catalytic activity">
    <reaction evidence="1">
        <text>Hydrolysis of terminal, non-reducing beta-D-glucosyl residues with release of beta-D-glucose.</text>
        <dbReference type="EC" id="3.2.1.21"/>
    </reaction>
</comment>
<proteinExistence type="inferred from homology"/>
<comment type="caution">
    <text evidence="9">The sequence shown here is derived from an EMBL/GenBank/DDBJ whole genome shotgun (WGS) entry which is preliminary data.</text>
</comment>
<keyword evidence="6 7" id="KW-0326">Glycosidase</keyword>
<dbReference type="PROSITE" id="PS00775">
    <property type="entry name" value="GLYCOSYL_HYDROL_F3"/>
    <property type="match status" value="1"/>
</dbReference>
<evidence type="ECO:0000256" key="7">
    <source>
        <dbReference type="RuleBase" id="RU361161"/>
    </source>
</evidence>
<dbReference type="SUPFAM" id="SSF52279">
    <property type="entry name" value="Beta-D-glucan exohydrolase, C-terminal domain"/>
    <property type="match status" value="1"/>
</dbReference>